<dbReference type="EMBL" id="LAZR01022856">
    <property type="protein sequence ID" value="KKL80433.1"/>
    <property type="molecule type" value="Genomic_DNA"/>
</dbReference>
<evidence type="ECO:0008006" key="2">
    <source>
        <dbReference type="Google" id="ProtNLM"/>
    </source>
</evidence>
<protein>
    <recommendedName>
        <fullName evidence="2">ABC transporter domain-containing protein</fullName>
    </recommendedName>
</protein>
<proteinExistence type="predicted"/>
<gene>
    <name evidence="1" type="ORF">LCGC14_2004840</name>
</gene>
<organism evidence="1">
    <name type="scientific">marine sediment metagenome</name>
    <dbReference type="NCBI Taxonomy" id="412755"/>
    <lineage>
        <taxon>unclassified sequences</taxon>
        <taxon>metagenomes</taxon>
        <taxon>ecological metagenomes</taxon>
    </lineage>
</organism>
<name>A0A0F9F268_9ZZZZ</name>
<feature type="non-terminal residue" evidence="1">
    <location>
        <position position="1"/>
    </location>
</feature>
<comment type="caution">
    <text evidence="1">The sequence shown here is derived from an EMBL/GenBank/DDBJ whole genome shotgun (WGS) entry which is preliminary data.</text>
</comment>
<accession>A0A0F9F268</accession>
<sequence length="49" mass="5700">GQRQRISIARALILKPKLKRKIKKLGRKRLKKIDKVSKGIVNVRPVRTI</sequence>
<evidence type="ECO:0000313" key="1">
    <source>
        <dbReference type="EMBL" id="KKL80433.1"/>
    </source>
</evidence>
<reference evidence="1" key="1">
    <citation type="journal article" date="2015" name="Nature">
        <title>Complex archaea that bridge the gap between prokaryotes and eukaryotes.</title>
        <authorList>
            <person name="Spang A."/>
            <person name="Saw J.H."/>
            <person name="Jorgensen S.L."/>
            <person name="Zaremba-Niedzwiedzka K."/>
            <person name="Martijn J."/>
            <person name="Lind A.E."/>
            <person name="van Eijk R."/>
            <person name="Schleper C."/>
            <person name="Guy L."/>
            <person name="Ettema T.J."/>
        </authorList>
    </citation>
    <scope>NUCLEOTIDE SEQUENCE</scope>
</reference>
<dbReference type="AlphaFoldDB" id="A0A0F9F268"/>